<dbReference type="EMBL" id="SSTE01007511">
    <property type="protein sequence ID" value="KAA0056502.1"/>
    <property type="molecule type" value="Genomic_DNA"/>
</dbReference>
<proteinExistence type="predicted"/>
<dbReference type="Proteomes" id="UP000321947">
    <property type="component" value="Unassembled WGS sequence"/>
</dbReference>
<dbReference type="AlphaFoldDB" id="A0A5A7UL08"/>
<keyword evidence="1" id="KW-0548">Nucleotidyltransferase</keyword>
<evidence type="ECO:0000313" key="4">
    <source>
        <dbReference type="Proteomes" id="UP000321947"/>
    </source>
</evidence>
<keyword evidence="1" id="KW-0808">Transferase</keyword>
<comment type="caution">
    <text evidence="1">The sequence shown here is derived from an EMBL/GenBank/DDBJ whole genome shotgun (WGS) entry which is preliminary data.</text>
</comment>
<evidence type="ECO:0000313" key="3">
    <source>
        <dbReference type="Proteomes" id="UP000321393"/>
    </source>
</evidence>
<evidence type="ECO:0000313" key="2">
    <source>
        <dbReference type="EMBL" id="TYK29020.1"/>
    </source>
</evidence>
<dbReference type="Proteomes" id="UP000321393">
    <property type="component" value="Unassembled WGS sequence"/>
</dbReference>
<protein>
    <submittedName>
        <fullName evidence="1">Reverse transcriptase</fullName>
    </submittedName>
</protein>
<sequence>MFDIRDMSEKDKVFCFVEGLKPWAKTKLYEQRVQDLMSAYAATERLFDLTSDSQDVRCHQIFSPRMNKNSRSSSSKDAGEENILASLTLDLDDNSNQAEGGVDQMEGGEKTRIRAIKYLLSLQKKLGERNVPTESGLLYVDIWINQKQTKSTMISVMQLDESPVQEEPPSVAILLGMFGKLEETVPKDTLCVLEKCHGVMPKSWPKSLSMRQMTNHGIEPPL</sequence>
<dbReference type="EMBL" id="SSTD01001877">
    <property type="protein sequence ID" value="TYK29020.1"/>
    <property type="molecule type" value="Genomic_DNA"/>
</dbReference>
<gene>
    <name evidence="2" type="ORF">E5676_scaffold120G001310</name>
    <name evidence="1" type="ORF">E6C27_scaffold186G002870</name>
</gene>
<evidence type="ECO:0000313" key="1">
    <source>
        <dbReference type="EMBL" id="KAA0056502.1"/>
    </source>
</evidence>
<keyword evidence="1" id="KW-0695">RNA-directed DNA polymerase</keyword>
<reference evidence="3 4" key="1">
    <citation type="submission" date="2019-08" db="EMBL/GenBank/DDBJ databases">
        <title>Draft genome sequences of two oriental melons (Cucumis melo L. var makuwa).</title>
        <authorList>
            <person name="Kwon S.-Y."/>
        </authorList>
    </citation>
    <scope>NUCLEOTIDE SEQUENCE [LARGE SCALE GENOMIC DNA]</scope>
    <source>
        <strain evidence="4">cv. Chang Bougi</strain>
        <strain evidence="3">cv. SW 3</strain>
        <tissue evidence="1">Leaf</tissue>
    </source>
</reference>
<name>A0A5A7UL08_CUCMM</name>
<accession>A0A5A7UL08</accession>
<organism evidence="1 3">
    <name type="scientific">Cucumis melo var. makuwa</name>
    <name type="common">Oriental melon</name>
    <dbReference type="NCBI Taxonomy" id="1194695"/>
    <lineage>
        <taxon>Eukaryota</taxon>
        <taxon>Viridiplantae</taxon>
        <taxon>Streptophyta</taxon>
        <taxon>Embryophyta</taxon>
        <taxon>Tracheophyta</taxon>
        <taxon>Spermatophyta</taxon>
        <taxon>Magnoliopsida</taxon>
        <taxon>eudicotyledons</taxon>
        <taxon>Gunneridae</taxon>
        <taxon>Pentapetalae</taxon>
        <taxon>rosids</taxon>
        <taxon>fabids</taxon>
        <taxon>Cucurbitales</taxon>
        <taxon>Cucurbitaceae</taxon>
        <taxon>Benincaseae</taxon>
        <taxon>Cucumis</taxon>
    </lineage>
</organism>
<dbReference type="GO" id="GO:0003964">
    <property type="term" value="F:RNA-directed DNA polymerase activity"/>
    <property type="evidence" value="ECO:0007669"/>
    <property type="project" value="UniProtKB-KW"/>
</dbReference>